<dbReference type="AlphaFoldDB" id="A0A6G1IJ52"/>
<keyword evidence="3" id="KW-1185">Reference proteome</keyword>
<reference evidence="2" key="1">
    <citation type="journal article" date="2020" name="Stud. Mycol.">
        <title>101 Dothideomycetes genomes: a test case for predicting lifestyles and emergence of pathogens.</title>
        <authorList>
            <person name="Haridas S."/>
            <person name="Albert R."/>
            <person name="Binder M."/>
            <person name="Bloem J."/>
            <person name="Labutti K."/>
            <person name="Salamov A."/>
            <person name="Andreopoulos B."/>
            <person name="Baker S."/>
            <person name="Barry K."/>
            <person name="Bills G."/>
            <person name="Bluhm B."/>
            <person name="Cannon C."/>
            <person name="Castanera R."/>
            <person name="Culley D."/>
            <person name="Daum C."/>
            <person name="Ezra D."/>
            <person name="Gonzalez J."/>
            <person name="Henrissat B."/>
            <person name="Kuo A."/>
            <person name="Liang C."/>
            <person name="Lipzen A."/>
            <person name="Lutzoni F."/>
            <person name="Magnuson J."/>
            <person name="Mondo S."/>
            <person name="Nolan M."/>
            <person name="Ohm R."/>
            <person name="Pangilinan J."/>
            <person name="Park H.-J."/>
            <person name="Ramirez L."/>
            <person name="Alfaro M."/>
            <person name="Sun H."/>
            <person name="Tritt A."/>
            <person name="Yoshinaga Y."/>
            <person name="Zwiers L.-H."/>
            <person name="Turgeon B."/>
            <person name="Goodwin S."/>
            <person name="Spatafora J."/>
            <person name="Crous P."/>
            <person name="Grigoriev I."/>
        </authorList>
    </citation>
    <scope>NUCLEOTIDE SEQUENCE</scope>
    <source>
        <strain evidence="2">CBS 122367</strain>
    </source>
</reference>
<feature type="domain" description="Heterokaryon incompatibility" evidence="1">
    <location>
        <begin position="40"/>
        <end position="208"/>
    </location>
</feature>
<sequence length="624" mass="70571">MANIYTALGEGYIRLLRLEPASPDVKCRLDIFPLSEAPDYFALSYTWGPPYAAYDQAGKEIPCRDGEETFGPPETSRRVFCNGEEISVMSNLLDFLLHCSGHADPTFQGYWWIDAICINQIDLPERSHQVNLMAEIYKAASRVVIWLGVAEDDTLSAFELIDTLASMPLAERLHLSQRSANLPKIEYWVALARLFERTWFNRAWVIQEVTFARELTVLCGSHRLAWDRLTVVSQFLATSIWTNFFKSSEFLQSSNGAARWHNTPARLAATRRTYSSASSDGLLYALIRGRPSVCQDPRDKVYSQLGLGHANIFPSYKVTVAEAYITTAKYILEHTDNLLLLTCVEGEEFQRIQGLPSWVPDWSVTEFLGLRVTGYGSFTASGERPRKFSVAVEEGKHILSVEATRVDEIVEIGETKTEVRQFTHPEKLWNLISKLPEQYHTGQSREEVVWRVLMTNRESAAKVTSISYPASKSLEPSFRDWILWRYSVASMNPQNTPATAYPACTSKAGVLPSKEDVLVAVNMSRQDSDFLKDLAHCASLFDVHYSHAMLQRPFRTKQGFFGIATQALRENDGVWVVPGCRVPLIFRKIECSTRYRLIGGSYLHGFMEGEALNCSAKFEIVELE</sequence>
<dbReference type="Pfam" id="PF26639">
    <property type="entry name" value="Het-6_barrel"/>
    <property type="match status" value="1"/>
</dbReference>
<dbReference type="Pfam" id="PF06985">
    <property type="entry name" value="HET"/>
    <property type="match status" value="1"/>
</dbReference>
<name>A0A6G1IJ52_9PLEO</name>
<evidence type="ECO:0000313" key="3">
    <source>
        <dbReference type="Proteomes" id="UP000799291"/>
    </source>
</evidence>
<proteinExistence type="predicted"/>
<accession>A0A6G1IJ52</accession>
<evidence type="ECO:0000259" key="1">
    <source>
        <dbReference type="Pfam" id="PF06985"/>
    </source>
</evidence>
<dbReference type="InterPro" id="IPR010730">
    <property type="entry name" value="HET"/>
</dbReference>
<dbReference type="PANTHER" id="PTHR24148">
    <property type="entry name" value="ANKYRIN REPEAT DOMAIN-CONTAINING PROTEIN 39 HOMOLOG-RELATED"/>
    <property type="match status" value="1"/>
</dbReference>
<dbReference type="PANTHER" id="PTHR24148:SF73">
    <property type="entry name" value="HET DOMAIN PROTEIN (AFU_ORTHOLOGUE AFUA_8G01020)"/>
    <property type="match status" value="1"/>
</dbReference>
<dbReference type="InterPro" id="IPR052895">
    <property type="entry name" value="HetReg/Transcr_Mod"/>
</dbReference>
<dbReference type="Proteomes" id="UP000799291">
    <property type="component" value="Unassembled WGS sequence"/>
</dbReference>
<gene>
    <name evidence="2" type="ORF">K458DRAFT_395086</name>
</gene>
<dbReference type="EMBL" id="MU005613">
    <property type="protein sequence ID" value="KAF2678266.1"/>
    <property type="molecule type" value="Genomic_DNA"/>
</dbReference>
<organism evidence="2 3">
    <name type="scientific">Lentithecium fluviatile CBS 122367</name>
    <dbReference type="NCBI Taxonomy" id="1168545"/>
    <lineage>
        <taxon>Eukaryota</taxon>
        <taxon>Fungi</taxon>
        <taxon>Dikarya</taxon>
        <taxon>Ascomycota</taxon>
        <taxon>Pezizomycotina</taxon>
        <taxon>Dothideomycetes</taxon>
        <taxon>Pleosporomycetidae</taxon>
        <taxon>Pleosporales</taxon>
        <taxon>Massarineae</taxon>
        <taxon>Lentitheciaceae</taxon>
        <taxon>Lentithecium</taxon>
    </lineage>
</organism>
<evidence type="ECO:0000313" key="2">
    <source>
        <dbReference type="EMBL" id="KAF2678266.1"/>
    </source>
</evidence>
<dbReference type="OrthoDB" id="3548654at2759"/>
<protein>
    <submittedName>
        <fullName evidence="2">HET-domain-containing protein</fullName>
    </submittedName>
</protein>